<evidence type="ECO:0000256" key="3">
    <source>
        <dbReference type="SAM" id="SignalP"/>
    </source>
</evidence>
<evidence type="ECO:0000259" key="4">
    <source>
        <dbReference type="Pfam" id="PF15902"/>
    </source>
</evidence>
<evidence type="ECO:0000313" key="6">
    <source>
        <dbReference type="Proteomes" id="UP000320390"/>
    </source>
</evidence>
<feature type="signal peptide" evidence="3">
    <location>
        <begin position="1"/>
        <end position="22"/>
    </location>
</feature>
<dbReference type="RefSeq" id="WP_145195021.1">
    <property type="nucleotide sequence ID" value="NZ_CP036434.1"/>
</dbReference>
<dbReference type="Gene3D" id="2.130.10.10">
    <property type="entry name" value="YVTN repeat-like/Quinoprotein amine dehydrogenase"/>
    <property type="match status" value="3"/>
</dbReference>
<feature type="domain" description="Sortilin N-terminal" evidence="4">
    <location>
        <begin position="78"/>
        <end position="195"/>
    </location>
</feature>
<reference evidence="5 6" key="1">
    <citation type="submission" date="2019-02" db="EMBL/GenBank/DDBJ databases">
        <title>Deep-cultivation of Planctomycetes and their phenomic and genomic characterization uncovers novel biology.</title>
        <authorList>
            <person name="Wiegand S."/>
            <person name="Jogler M."/>
            <person name="Boedeker C."/>
            <person name="Pinto D."/>
            <person name="Vollmers J."/>
            <person name="Rivas-Marin E."/>
            <person name="Kohn T."/>
            <person name="Peeters S.H."/>
            <person name="Heuer A."/>
            <person name="Rast P."/>
            <person name="Oberbeckmann S."/>
            <person name="Bunk B."/>
            <person name="Jeske O."/>
            <person name="Meyerdierks A."/>
            <person name="Storesund J.E."/>
            <person name="Kallscheuer N."/>
            <person name="Luecker S."/>
            <person name="Lage O.M."/>
            <person name="Pohl T."/>
            <person name="Merkel B.J."/>
            <person name="Hornburger P."/>
            <person name="Mueller R.-W."/>
            <person name="Bruemmer F."/>
            <person name="Labrenz M."/>
            <person name="Spormann A.M."/>
            <person name="Op den Camp H."/>
            <person name="Overmann J."/>
            <person name="Amann R."/>
            <person name="Jetten M.S.M."/>
            <person name="Mascher T."/>
            <person name="Medema M.H."/>
            <person name="Devos D.P."/>
            <person name="Kaster A.-K."/>
            <person name="Ovreas L."/>
            <person name="Rohde M."/>
            <person name="Galperin M.Y."/>
            <person name="Jogler C."/>
        </authorList>
    </citation>
    <scope>NUCLEOTIDE SEQUENCE [LARGE SCALE GENOMIC DNA]</scope>
    <source>
        <strain evidence="5 6">Poly30</strain>
    </source>
</reference>
<name>A0A518ENC5_9BACT</name>
<feature type="compositionally biased region" description="Basic and acidic residues" evidence="2">
    <location>
        <begin position="426"/>
        <end position="440"/>
    </location>
</feature>
<organism evidence="5 6">
    <name type="scientific">Saltatorellus ferox</name>
    <dbReference type="NCBI Taxonomy" id="2528018"/>
    <lineage>
        <taxon>Bacteria</taxon>
        <taxon>Pseudomonadati</taxon>
        <taxon>Planctomycetota</taxon>
        <taxon>Planctomycetia</taxon>
        <taxon>Planctomycetia incertae sedis</taxon>
        <taxon>Saltatorellus</taxon>
    </lineage>
</organism>
<feature type="chain" id="PRO_5022051632" evidence="3">
    <location>
        <begin position="23"/>
        <end position="1052"/>
    </location>
</feature>
<keyword evidence="3" id="KW-0732">Signal</keyword>
<dbReference type="InterPro" id="IPR052025">
    <property type="entry name" value="Xyloglucanase_GH74"/>
</dbReference>
<dbReference type="OrthoDB" id="290345at2"/>
<dbReference type="SUPFAM" id="SSF110296">
    <property type="entry name" value="Oligoxyloglucan reducing end-specific cellobiohydrolase"/>
    <property type="match status" value="2"/>
</dbReference>
<protein>
    <submittedName>
        <fullName evidence="5">Ycf48-like protein</fullName>
    </submittedName>
</protein>
<gene>
    <name evidence="5" type="primary">hcf136_3</name>
    <name evidence="5" type="ORF">Poly30_10900</name>
</gene>
<dbReference type="CDD" id="cd15482">
    <property type="entry name" value="Sialidase_non-viral"/>
    <property type="match status" value="2"/>
</dbReference>
<dbReference type="AlphaFoldDB" id="A0A518ENC5"/>
<keyword evidence="1" id="KW-0677">Repeat</keyword>
<dbReference type="GO" id="GO:0010411">
    <property type="term" value="P:xyloglucan metabolic process"/>
    <property type="evidence" value="ECO:0007669"/>
    <property type="project" value="TreeGrafter"/>
</dbReference>
<evidence type="ECO:0000313" key="5">
    <source>
        <dbReference type="EMBL" id="QDV05592.1"/>
    </source>
</evidence>
<keyword evidence="6" id="KW-1185">Reference proteome</keyword>
<dbReference type="Proteomes" id="UP000320390">
    <property type="component" value="Chromosome"/>
</dbReference>
<feature type="region of interest" description="Disordered" evidence="2">
    <location>
        <begin position="415"/>
        <end position="445"/>
    </location>
</feature>
<evidence type="ECO:0000256" key="2">
    <source>
        <dbReference type="SAM" id="MobiDB-lite"/>
    </source>
</evidence>
<sequence precursor="true">MLISLFVSTFAAALALPSPQEASAPTAPASPVAATPASVLKGMEFREVGPYRGGRSAAVTGLDSDPMTYYMGAAGGGVWKTTNGGQSWKNISDGTFGGSIGAVAVSEWDPNVIYVGGGEKTVRGNVAHGDGLWRSEDAGRTWKSIGLEDSHHVPRIRIHPRDPDTAWAAVLGHLYGPHPTRGVYKTTDGGETWEQKLFVSEDAGCVDLALDPSNPRVMFASFWNVRRTPYSLSSGGEGSSLWKSVDGGETWTDISANDGMPEGPLGISGISVSGADSDTVYAVIEAKEGGVFRSRDGGKKWSRVSSDRNLRQRAWYYSRLQADPVDVDTVYVLNVGMHRSTDGGKTFDRISTPHSDNHDLWIAPSDPKRMIESNDGGANISFDGGESWSEQDTQPTSQMYRVSIDTAQPYRLLGGQQDNSALRIRSSSERGGRPGLRDWESTAGGESGHVVAHPANPDLVFGGSYGGYLTMRDHANGQSRNVTVWPDNPMGYGAEGMLYRFQWNFPLFFSPHGDPEAALDSDDSYALYAGSNVLFRSTDLGASWKQISPDLTRNDPTRLGPSGGPITKDNTGVEYYCTIFAAFESPLRKGVIWCGSDDGRVHVTTDDGGTWNDVTPEGLPEWTQINDMIADPFAVGGAYLAGTRYKLDDFKPYVYHTTDFGATWQDLSAGIPEDHFTRAIEADPERRGLLFAGTERGLYVSMNGGEEWSAFQQGLPIVPVTDLQIAGSDLVAATQGRGYWILDDIASLRQLSLDAHFGNSVLYAPDDVTRASYDRGVAIDYLVAEGVEDLKLTIKDYDGEVIAEFVPKGKGKKNPHAAEKDDVLPNDVGFHRFTWNLRAKGAESFPDMILWSGGMGGPKVPPGLYRIELTVDGETVAVPLTLTADPRSTSSTMDLVSQYQFVVETGEWLTRAHTAIRNIRSVSKDLGALKKRLPEPAEGEEADAAVVALKAEIDAALDGMKAVEEALYQTKNQSGQDPLNFPIQLTDKLAGVRSGAMQGEFAPTAQMWVVADELMGKIETEVTKVEALMATAIPAIDEKARGMALPLVSVPD</sequence>
<proteinExistence type="predicted"/>
<dbReference type="Pfam" id="PF15902">
    <property type="entry name" value="Sortilin-Vps10"/>
    <property type="match status" value="1"/>
</dbReference>
<evidence type="ECO:0000256" key="1">
    <source>
        <dbReference type="ARBA" id="ARBA00022737"/>
    </source>
</evidence>
<dbReference type="EMBL" id="CP036434">
    <property type="protein sequence ID" value="QDV05592.1"/>
    <property type="molecule type" value="Genomic_DNA"/>
</dbReference>
<dbReference type="PANTHER" id="PTHR43739">
    <property type="entry name" value="XYLOGLUCANASE (EUROFUNG)"/>
    <property type="match status" value="1"/>
</dbReference>
<dbReference type="InterPro" id="IPR031778">
    <property type="entry name" value="Sortilin_N"/>
</dbReference>
<dbReference type="PANTHER" id="PTHR43739:SF5">
    <property type="entry name" value="EXO-ALPHA-SIALIDASE"/>
    <property type="match status" value="1"/>
</dbReference>
<dbReference type="InterPro" id="IPR015943">
    <property type="entry name" value="WD40/YVTN_repeat-like_dom_sf"/>
</dbReference>
<accession>A0A518ENC5</accession>